<reference evidence="1" key="1">
    <citation type="submission" date="2014-11" db="EMBL/GenBank/DDBJ databases">
        <authorList>
            <person name="Amaro Gonzalez C."/>
        </authorList>
    </citation>
    <scope>NUCLEOTIDE SEQUENCE</scope>
</reference>
<reference evidence="1" key="2">
    <citation type="journal article" date="2015" name="Fish Shellfish Immunol.">
        <title>Early steps in the European eel (Anguilla anguilla)-Vibrio vulnificus interaction in the gills: Role of the RtxA13 toxin.</title>
        <authorList>
            <person name="Callol A."/>
            <person name="Pajuelo D."/>
            <person name="Ebbesson L."/>
            <person name="Teles M."/>
            <person name="MacKenzie S."/>
            <person name="Amaro C."/>
        </authorList>
    </citation>
    <scope>NUCLEOTIDE SEQUENCE</scope>
</reference>
<organism evidence="1">
    <name type="scientific">Anguilla anguilla</name>
    <name type="common">European freshwater eel</name>
    <name type="synonym">Muraena anguilla</name>
    <dbReference type="NCBI Taxonomy" id="7936"/>
    <lineage>
        <taxon>Eukaryota</taxon>
        <taxon>Metazoa</taxon>
        <taxon>Chordata</taxon>
        <taxon>Craniata</taxon>
        <taxon>Vertebrata</taxon>
        <taxon>Euteleostomi</taxon>
        <taxon>Actinopterygii</taxon>
        <taxon>Neopterygii</taxon>
        <taxon>Teleostei</taxon>
        <taxon>Anguilliformes</taxon>
        <taxon>Anguillidae</taxon>
        <taxon>Anguilla</taxon>
    </lineage>
</organism>
<protein>
    <submittedName>
        <fullName evidence="1">Uncharacterized protein</fullName>
    </submittedName>
</protein>
<evidence type="ECO:0000313" key="1">
    <source>
        <dbReference type="EMBL" id="JAH67119.1"/>
    </source>
</evidence>
<sequence length="27" mass="2822">MNGLNKVIKASFSSPRCLSGPNLSVSD</sequence>
<proteinExistence type="predicted"/>
<accession>A0A0E9UMN7</accession>
<dbReference type="EMBL" id="GBXM01041458">
    <property type="protein sequence ID" value="JAH67119.1"/>
    <property type="molecule type" value="Transcribed_RNA"/>
</dbReference>
<name>A0A0E9UMN7_ANGAN</name>
<dbReference type="AlphaFoldDB" id="A0A0E9UMN7"/>